<organism evidence="1 2">
    <name type="scientific">Panagrolaimus sp. PS1159</name>
    <dbReference type="NCBI Taxonomy" id="55785"/>
    <lineage>
        <taxon>Eukaryota</taxon>
        <taxon>Metazoa</taxon>
        <taxon>Ecdysozoa</taxon>
        <taxon>Nematoda</taxon>
        <taxon>Chromadorea</taxon>
        <taxon>Rhabditida</taxon>
        <taxon>Tylenchina</taxon>
        <taxon>Panagrolaimomorpha</taxon>
        <taxon>Panagrolaimoidea</taxon>
        <taxon>Panagrolaimidae</taxon>
        <taxon>Panagrolaimus</taxon>
    </lineage>
</organism>
<dbReference type="Proteomes" id="UP000887580">
    <property type="component" value="Unplaced"/>
</dbReference>
<proteinExistence type="predicted"/>
<accession>A0AC35F3U8</accession>
<protein>
    <submittedName>
        <fullName evidence="2">Suppressor of white apricot N-terminal domain-containing protein</fullName>
    </submittedName>
</protein>
<evidence type="ECO:0000313" key="2">
    <source>
        <dbReference type="WBParaSite" id="PS1159_v2.g13613.t1"/>
    </source>
</evidence>
<sequence length="678" mass="79010">MWHEARKAEKALYHQINTTAKRKEQTRRYHELNARDPAELLVVYGTKKKIHDDHVVAEGASEANTMTKWQGDDSVIIDRFDARNLLEIIPKRSTATKTIPETLEQFIEDMQTEYERYKELVAVEFTGDSEERVLKSIAEKEHKATAAKLQKLQNRKKNQKVTNKKATIGFSYDEDDDGEDGGGGEASTKKEKTFQKPESESESSGDEDDELFSTKVSSLVFSSNDWERLNKLAEKFSIPRDAFSKLYDVDRGFELDNAKINELERERLTISGKSGKRDRARLRRTKATILKDPLNEDAVACLKRFAERRMDAAEAISDDSISDGGDEIEEKTIIISTHAAEDDSTSRKKSKAEISLNVKDHEKDEDYKKLAMLKTRRSMSPFGDDFSTTKKMSPIRMKKFEASPSPDFSSKATTMKQSPSPNDFRKRSISPPKSIKRESNYKRRSRSRSVSPKQKSSGSGWLHSRLQNIKKPIEDKKKADTRSRQHSPSSVSTISENEDDKPLEIRSSMSDSEKERIEIENRKRRIRRTKKVVKRRKLERKSESEDSDAERKAEAARKLRTQLQETLNKTSKELKAEQIEKKLQQEEDKERRYDEEYIQSRFIARHSPHRSISSSPERKNERKRRESHDQKDRERYSRRSHRSRSRSRSRSPRRSKDRHHHHRRRRSSRSRSKSRGRY</sequence>
<name>A0AC35F3U8_9BILA</name>
<evidence type="ECO:0000313" key="1">
    <source>
        <dbReference type="Proteomes" id="UP000887580"/>
    </source>
</evidence>
<reference evidence="2" key="1">
    <citation type="submission" date="2022-11" db="UniProtKB">
        <authorList>
            <consortium name="WormBaseParasite"/>
        </authorList>
    </citation>
    <scope>IDENTIFICATION</scope>
</reference>
<dbReference type="WBParaSite" id="PS1159_v2.g13613.t1">
    <property type="protein sequence ID" value="PS1159_v2.g13613.t1"/>
    <property type="gene ID" value="PS1159_v2.g13613"/>
</dbReference>